<feature type="transmembrane region" description="Helical" evidence="2">
    <location>
        <begin position="896"/>
        <end position="915"/>
    </location>
</feature>
<dbReference type="Gene3D" id="1.20.1640.10">
    <property type="entry name" value="Multidrug efflux transporter AcrB transmembrane domain"/>
    <property type="match status" value="3"/>
</dbReference>
<proteinExistence type="predicted"/>
<feature type="transmembrane region" description="Helical" evidence="2">
    <location>
        <begin position="922"/>
        <end position="942"/>
    </location>
</feature>
<feature type="region of interest" description="Disordered" evidence="1">
    <location>
        <begin position="1059"/>
        <end position="1080"/>
    </location>
</feature>
<dbReference type="GO" id="GO:0005886">
    <property type="term" value="C:plasma membrane"/>
    <property type="evidence" value="ECO:0007669"/>
    <property type="project" value="TreeGrafter"/>
</dbReference>
<keyword evidence="2" id="KW-0812">Transmembrane</keyword>
<evidence type="ECO:0000313" key="4">
    <source>
        <dbReference type="Proteomes" id="UP000199735"/>
    </source>
</evidence>
<dbReference type="PANTHER" id="PTHR32063:SF0">
    <property type="entry name" value="SWARMING MOTILITY PROTEIN SWRC"/>
    <property type="match status" value="1"/>
</dbReference>
<evidence type="ECO:0000313" key="3">
    <source>
        <dbReference type="EMBL" id="SEN26778.1"/>
    </source>
</evidence>
<feature type="transmembrane region" description="Helical" evidence="2">
    <location>
        <begin position="948"/>
        <end position="973"/>
    </location>
</feature>
<dbReference type="SUPFAM" id="SSF82693">
    <property type="entry name" value="Multidrug efflux transporter AcrB pore domain, PN1, PN2, PC1 and PC2 subdomains"/>
    <property type="match status" value="2"/>
</dbReference>
<dbReference type="Gene3D" id="3.30.70.1440">
    <property type="entry name" value="Multidrug efflux transporter AcrB pore domain"/>
    <property type="match status" value="1"/>
</dbReference>
<gene>
    <name evidence="3" type="ORF">SAMN04489762_1837</name>
</gene>
<dbReference type="InterPro" id="IPR027463">
    <property type="entry name" value="AcrB_DN_DC_subdom"/>
</dbReference>
<evidence type="ECO:0000256" key="2">
    <source>
        <dbReference type="SAM" id="Phobius"/>
    </source>
</evidence>
<dbReference type="Gene3D" id="3.30.2090.10">
    <property type="entry name" value="Multidrug efflux transporter AcrB TolC docking domain, DN and DC subdomains"/>
    <property type="match status" value="3"/>
</dbReference>
<protein>
    <submittedName>
        <fullName evidence="3">Hydrophobic/amphiphilic exporter-1, HAE1 family</fullName>
    </submittedName>
</protein>
<dbReference type="SUPFAM" id="SSF82714">
    <property type="entry name" value="Multidrug efflux transporter AcrB TolC docking domain, DN and DC subdomains"/>
    <property type="match status" value="2"/>
</dbReference>
<comment type="caution">
    <text evidence="3">The sequence shown here is derived from an EMBL/GenBank/DDBJ whole genome shotgun (WGS) entry which is preliminary data.</text>
</comment>
<name>A0AAX2EF90_9BACI</name>
<dbReference type="Pfam" id="PF00873">
    <property type="entry name" value="ACR_tran"/>
    <property type="match status" value="2"/>
</dbReference>
<feature type="transmembrane region" description="Helical" evidence="2">
    <location>
        <begin position="422"/>
        <end position="445"/>
    </location>
</feature>
<feature type="transmembrane region" description="Helical" evidence="2">
    <location>
        <begin position="1027"/>
        <end position="1050"/>
    </location>
</feature>
<dbReference type="GO" id="GO:0042910">
    <property type="term" value="F:xenobiotic transmembrane transporter activity"/>
    <property type="evidence" value="ECO:0007669"/>
    <property type="project" value="TreeGrafter"/>
</dbReference>
<dbReference type="Gene3D" id="3.30.70.1320">
    <property type="entry name" value="Multidrug efflux transporter AcrB pore domain like"/>
    <property type="match status" value="2"/>
</dbReference>
<keyword evidence="2" id="KW-1133">Transmembrane helix</keyword>
<feature type="compositionally biased region" description="Basic residues" evidence="1">
    <location>
        <begin position="1064"/>
        <end position="1080"/>
    </location>
</feature>
<dbReference type="PRINTS" id="PR00702">
    <property type="entry name" value="ACRIFLAVINRP"/>
</dbReference>
<feature type="transmembrane region" description="Helical" evidence="2">
    <location>
        <begin position="994"/>
        <end position="1015"/>
    </location>
</feature>
<accession>A0AAX2EF90</accession>
<dbReference type="AlphaFoldDB" id="A0AAX2EF90"/>
<sequence>MRKFINFSLKNKVAVWLLTIMVVVTGIYAGTNMKLETLPDISVPVLTVTTTYPGAPPEEVLENVTEPIEQAVQSLDGVENISSTSLQNASTIQLEYAYSKNLDDAETEVKEALENVQLPEDAEEPAAAQINLNSFPVITLSASNSNQTIEELTQTVESDLQPALEGIEGVSSVGISGQQVQEVQITYDEDALAENGLTQDTVGQVIQNSSDSYPLGLYQFGNTEKNVAVDGNIVTLDDLRNLEIPVTGGASAQQAQGGQEAAAGQSGQAASGGQADAAAQAAQAAQAPTELPTVQLQDVAEVEVVGEVESISRTNGEDSIGIDITKDPNANTVEVVNAVKDEIKQFEDDNDGMTITSTMDQGAPIEDSVHTMVNKALFGAIFAVIIILLFLRNIRSTIISIISIPLSILIGLILLYEMDISLNIMTLGAITVAIGRVIDDSIVVVENIYRRMSLADEKLRGKELIIDATREMFVPILSSTVVTVAVFLPLGLVEGQIGELFLPFALAVVFALLASLLVAVTVVPMVAHTLFRKRLDRGTSEEEAKTYVHKEEKPSKLANFYKRVLNWSLSHKIITFVIALALLIGSLFLVPSIGVSFIPSTGENMVVASYSPEPGQTREDIQEVADKAEEMLLDRNGVETLQYTISSGGNPLSGSTGDSALFYLGYSDDYEDIQSETEAVVDDLQALTDQGEFGSIDMTGTSSNTTEYYIYGNNVEDIQTASQQVMDLIKNDDNFTNVDSDASEQYDKYTIVANQEELAQLGLTAAQVTAQLSNIGSQPSIATIQNDGDALDVYVQVANESFEDKEDLENTTIQTSLGTEVALNEIAEVEDGQSPNTMLRRDEKLYGSVSADITSDDIATATSGLQEEIDDLDLPDGVSIDQGGVSEQINESFSQLGLAILAAIAIVYFVLVLTFGGALAPFAILFSLPFTVIGALVGLLIGGETISVSSLIGVLMLIGIVVTNAIVLVDRIIHKEKEGIPTREAILEAGATRLRPILMTAIATIGALAPLAFGFEGGGSVLISKGLGITVMGGLISSTLLTLVIVPIVYEATTRFSMQEHHKAERQRRKERKQAKKAAK</sequence>
<organism evidence="3 4">
    <name type="scientific">Terribacillus saccharophilus</name>
    <dbReference type="NCBI Taxonomy" id="361277"/>
    <lineage>
        <taxon>Bacteria</taxon>
        <taxon>Bacillati</taxon>
        <taxon>Bacillota</taxon>
        <taxon>Bacilli</taxon>
        <taxon>Bacillales</taxon>
        <taxon>Bacillaceae</taxon>
        <taxon>Terribacillus</taxon>
    </lineage>
</organism>
<feature type="transmembrane region" description="Helical" evidence="2">
    <location>
        <begin position="372"/>
        <end position="391"/>
    </location>
</feature>
<feature type="region of interest" description="Disordered" evidence="1">
    <location>
        <begin position="250"/>
        <end position="275"/>
    </location>
</feature>
<feature type="transmembrane region" description="Helical" evidence="2">
    <location>
        <begin position="472"/>
        <end position="492"/>
    </location>
</feature>
<evidence type="ECO:0000256" key="1">
    <source>
        <dbReference type="SAM" id="MobiDB-lite"/>
    </source>
</evidence>
<dbReference type="Proteomes" id="UP000199735">
    <property type="component" value="Unassembled WGS sequence"/>
</dbReference>
<dbReference type="Gene3D" id="3.30.70.1430">
    <property type="entry name" value="Multidrug efflux transporter AcrB pore domain"/>
    <property type="match status" value="2"/>
</dbReference>
<dbReference type="PANTHER" id="PTHR32063">
    <property type="match status" value="1"/>
</dbReference>
<dbReference type="SUPFAM" id="SSF82866">
    <property type="entry name" value="Multidrug efflux transporter AcrB transmembrane domain"/>
    <property type="match status" value="2"/>
</dbReference>
<feature type="transmembrane region" description="Helical" evidence="2">
    <location>
        <begin position="504"/>
        <end position="527"/>
    </location>
</feature>
<dbReference type="EMBL" id="FOCD01000002">
    <property type="protein sequence ID" value="SEN26778.1"/>
    <property type="molecule type" value="Genomic_DNA"/>
</dbReference>
<feature type="transmembrane region" description="Helical" evidence="2">
    <location>
        <begin position="398"/>
        <end position="416"/>
    </location>
</feature>
<dbReference type="InterPro" id="IPR001036">
    <property type="entry name" value="Acrflvin-R"/>
</dbReference>
<keyword evidence="2" id="KW-0472">Membrane</keyword>
<feature type="transmembrane region" description="Helical" evidence="2">
    <location>
        <begin position="573"/>
        <end position="598"/>
    </location>
</feature>
<dbReference type="RefSeq" id="WP_093880466.1">
    <property type="nucleotide sequence ID" value="NZ_FOCD01000002.1"/>
</dbReference>
<reference evidence="3 4" key="1">
    <citation type="submission" date="2016-10" db="EMBL/GenBank/DDBJ databases">
        <authorList>
            <person name="Varghese N."/>
            <person name="Submissions S."/>
        </authorList>
    </citation>
    <scope>NUCLEOTIDE SEQUENCE [LARGE SCALE GENOMIC DNA]</scope>
    <source>
        <strain evidence="3 4">DSM 21619</strain>
    </source>
</reference>